<name>A0AAF0QZH7_SOLVR</name>
<protein>
    <submittedName>
        <fullName evidence="1">Uncharacterized protein</fullName>
    </submittedName>
</protein>
<dbReference type="AlphaFoldDB" id="A0AAF0QZH7"/>
<accession>A0AAF0QZH7</accession>
<keyword evidence="2" id="KW-1185">Reference proteome</keyword>
<organism evidence="1 2">
    <name type="scientific">Solanum verrucosum</name>
    <dbReference type="NCBI Taxonomy" id="315347"/>
    <lineage>
        <taxon>Eukaryota</taxon>
        <taxon>Viridiplantae</taxon>
        <taxon>Streptophyta</taxon>
        <taxon>Embryophyta</taxon>
        <taxon>Tracheophyta</taxon>
        <taxon>Spermatophyta</taxon>
        <taxon>Magnoliopsida</taxon>
        <taxon>eudicotyledons</taxon>
        <taxon>Gunneridae</taxon>
        <taxon>Pentapetalae</taxon>
        <taxon>asterids</taxon>
        <taxon>lamiids</taxon>
        <taxon>Solanales</taxon>
        <taxon>Solanaceae</taxon>
        <taxon>Solanoideae</taxon>
        <taxon>Solaneae</taxon>
        <taxon>Solanum</taxon>
    </lineage>
</organism>
<dbReference type="EMBL" id="CP133617">
    <property type="protein sequence ID" value="WMV33342.1"/>
    <property type="molecule type" value="Genomic_DNA"/>
</dbReference>
<gene>
    <name evidence="1" type="ORF">MTR67_026727</name>
</gene>
<dbReference type="Proteomes" id="UP001234989">
    <property type="component" value="Chromosome 6"/>
</dbReference>
<evidence type="ECO:0000313" key="2">
    <source>
        <dbReference type="Proteomes" id="UP001234989"/>
    </source>
</evidence>
<reference evidence="1" key="1">
    <citation type="submission" date="2023-08" db="EMBL/GenBank/DDBJ databases">
        <title>A de novo genome assembly of Solanum verrucosum Schlechtendal, a Mexican diploid species geographically isolated from the other diploid A-genome species in potato relatives.</title>
        <authorList>
            <person name="Hosaka K."/>
        </authorList>
    </citation>
    <scope>NUCLEOTIDE SEQUENCE</scope>
    <source>
        <tissue evidence="1">Young leaves</tissue>
    </source>
</reference>
<proteinExistence type="predicted"/>
<sequence length="135" mass="15222">MGRVSHIEDGRKELVRDVHRLAQLGVRLVHSTKVGVLVHNGSKSSFLADVKAKQGIDLTLVELNKEGRVISYTSRMMKLYDKNYPTHDLELVVGKANVVAYALSQKAVIMQSLCFFVVEERSLALEIQLLDNWMI</sequence>
<evidence type="ECO:0000313" key="1">
    <source>
        <dbReference type="EMBL" id="WMV33342.1"/>
    </source>
</evidence>